<evidence type="ECO:0000256" key="6">
    <source>
        <dbReference type="ARBA" id="ARBA00023136"/>
    </source>
</evidence>
<organism evidence="8 9">
    <name type="scientific">Candidatus Hakubella thermalkaliphila</name>
    <dbReference type="NCBI Taxonomy" id="2754717"/>
    <lineage>
        <taxon>Bacteria</taxon>
        <taxon>Bacillati</taxon>
        <taxon>Actinomycetota</taxon>
        <taxon>Actinomycetota incertae sedis</taxon>
        <taxon>Candidatus Hakubellales</taxon>
        <taxon>Candidatus Hakubellaceae</taxon>
        <taxon>Candidatus Hakubella</taxon>
    </lineage>
</organism>
<name>A0A6V8NIS1_9ACTN</name>
<feature type="transmembrane region" description="Helical" evidence="7">
    <location>
        <begin position="45"/>
        <end position="67"/>
    </location>
</feature>
<comment type="similarity">
    <text evidence="1 7">Belongs to the Lgt family.</text>
</comment>
<evidence type="ECO:0000256" key="4">
    <source>
        <dbReference type="ARBA" id="ARBA00022692"/>
    </source>
</evidence>
<protein>
    <recommendedName>
        <fullName evidence="7">Phosphatidylglycerol--prolipoprotein diacylglyceryl transferase</fullName>
        <ecNumber evidence="7">2.5.1.145</ecNumber>
    </recommendedName>
</protein>
<dbReference type="EMBL" id="BLRU01000312">
    <property type="protein sequence ID" value="GFP20232.1"/>
    <property type="molecule type" value="Genomic_DNA"/>
</dbReference>
<keyword evidence="8" id="KW-0449">Lipoprotein</keyword>
<evidence type="ECO:0000313" key="9">
    <source>
        <dbReference type="Proteomes" id="UP000574717"/>
    </source>
</evidence>
<gene>
    <name evidence="7" type="primary">lgt</name>
    <name evidence="8" type="ORF">HKBW3S03_01734</name>
</gene>
<dbReference type="InterPro" id="IPR001640">
    <property type="entry name" value="Lgt"/>
</dbReference>
<keyword evidence="2 7" id="KW-1003">Cell membrane</keyword>
<feature type="binding site" evidence="7">
    <location>
        <position position="130"/>
    </location>
    <ligand>
        <name>a 1,2-diacyl-sn-glycero-3-phospho-(1'-sn-glycerol)</name>
        <dbReference type="ChEBI" id="CHEBI:64716"/>
    </ligand>
</feature>
<dbReference type="HAMAP" id="MF_01147">
    <property type="entry name" value="Lgt"/>
    <property type="match status" value="1"/>
</dbReference>
<comment type="caution">
    <text evidence="8">The sequence shown here is derived from an EMBL/GenBank/DDBJ whole genome shotgun (WGS) entry which is preliminary data.</text>
</comment>
<keyword evidence="3 7" id="KW-0808">Transferase</keyword>
<reference evidence="8 9" key="1">
    <citation type="journal article" date="2020" name="Front. Microbiol.">
        <title>Single-cell genomics of novel Actinobacteria with the Wood-Ljungdahl pathway discovered in a serpentinizing system.</title>
        <authorList>
            <person name="Merino N."/>
            <person name="Kawai M."/>
            <person name="Boyd E.S."/>
            <person name="Colman D.R."/>
            <person name="McGlynn S.E."/>
            <person name="Nealson K.H."/>
            <person name="Kurokawa K."/>
            <person name="Hongoh Y."/>
        </authorList>
    </citation>
    <scope>NUCLEOTIDE SEQUENCE [LARGE SCALE GENOMIC DNA]</scope>
    <source>
        <strain evidence="8 9">S03</strain>
    </source>
</reference>
<dbReference type="PANTHER" id="PTHR30589:SF0">
    <property type="entry name" value="PHOSPHATIDYLGLYCEROL--PROLIPOPROTEIN DIACYLGLYCERYL TRANSFERASE"/>
    <property type="match status" value="1"/>
</dbReference>
<keyword evidence="6 7" id="KW-0472">Membrane</keyword>
<dbReference type="GO" id="GO:0042158">
    <property type="term" value="P:lipoprotein biosynthetic process"/>
    <property type="evidence" value="ECO:0007669"/>
    <property type="project" value="UniProtKB-UniRule"/>
</dbReference>
<feature type="transmembrane region" description="Helical" evidence="7">
    <location>
        <begin position="117"/>
        <end position="143"/>
    </location>
</feature>
<comment type="pathway">
    <text evidence="7">Protein modification; lipoprotein biosynthesis (diacylglyceryl transfer).</text>
</comment>
<comment type="catalytic activity">
    <reaction evidence="7">
        <text>L-cysteinyl-[prolipoprotein] + a 1,2-diacyl-sn-glycero-3-phospho-(1'-sn-glycerol) = an S-1,2-diacyl-sn-glyceryl-L-cysteinyl-[prolipoprotein] + sn-glycerol 1-phosphate + H(+)</text>
        <dbReference type="Rhea" id="RHEA:56712"/>
        <dbReference type="Rhea" id="RHEA-COMP:14679"/>
        <dbReference type="Rhea" id="RHEA-COMP:14680"/>
        <dbReference type="ChEBI" id="CHEBI:15378"/>
        <dbReference type="ChEBI" id="CHEBI:29950"/>
        <dbReference type="ChEBI" id="CHEBI:57685"/>
        <dbReference type="ChEBI" id="CHEBI:64716"/>
        <dbReference type="ChEBI" id="CHEBI:140658"/>
        <dbReference type="EC" id="2.5.1.145"/>
    </reaction>
</comment>
<dbReference type="GO" id="GO:0008961">
    <property type="term" value="F:phosphatidylglycerol-prolipoprotein diacylglyceryl transferase activity"/>
    <property type="evidence" value="ECO:0007669"/>
    <property type="project" value="UniProtKB-UniRule"/>
</dbReference>
<keyword evidence="5 7" id="KW-1133">Transmembrane helix</keyword>
<evidence type="ECO:0000256" key="3">
    <source>
        <dbReference type="ARBA" id="ARBA00022679"/>
    </source>
</evidence>
<feature type="transmembrane region" description="Helical" evidence="7">
    <location>
        <begin position="212"/>
        <end position="237"/>
    </location>
</feature>
<evidence type="ECO:0000256" key="7">
    <source>
        <dbReference type="HAMAP-Rule" id="MF_01147"/>
    </source>
</evidence>
<comment type="function">
    <text evidence="7">Catalyzes the transfer of the diacylglyceryl group from phosphatidylglycerol to the sulfhydryl group of the N-terminal cysteine of a prolipoprotein, the first step in the formation of mature lipoproteins.</text>
</comment>
<dbReference type="Proteomes" id="UP000574717">
    <property type="component" value="Unassembled WGS sequence"/>
</dbReference>
<proteinExistence type="inferred from homology"/>
<feature type="transmembrane region" description="Helical" evidence="7">
    <location>
        <begin position="87"/>
        <end position="105"/>
    </location>
</feature>
<dbReference type="AlphaFoldDB" id="A0A6V8NIS1"/>
<sequence>MYPVLFRIGGISIYSYAVLLTLAFIIGTFGVSRGGKRASLPVEKLLGMAMWILVASLVGARLLFILIELPMYLADPLSVFNVRSGGLSFHGGLIAGIAAGLWYTHRQRLPQGKVADLVAPFLAFGYGIVRIGCLLNGCCFGIPANLPWALPGATTDSTLRHPTQLYAFLAGMIIFALLLWRKNKTRFNGQLFLEFILFYSIYRFFIEYYREVSAYAGILTLGQSVSLIGAVGAYVVIRVWPLGRRNPA</sequence>
<comment type="subcellular location">
    <subcellularLocation>
        <location evidence="7">Cell membrane</location>
        <topology evidence="7">Multi-pass membrane protein</topology>
    </subcellularLocation>
</comment>
<feature type="transmembrane region" description="Helical" evidence="7">
    <location>
        <begin position="163"/>
        <end position="180"/>
    </location>
</feature>
<dbReference type="EC" id="2.5.1.145" evidence="7"/>
<keyword evidence="4 7" id="KW-0812">Transmembrane</keyword>
<evidence type="ECO:0000256" key="2">
    <source>
        <dbReference type="ARBA" id="ARBA00022475"/>
    </source>
</evidence>
<evidence type="ECO:0000256" key="5">
    <source>
        <dbReference type="ARBA" id="ARBA00022989"/>
    </source>
</evidence>
<feature type="transmembrane region" description="Helical" evidence="7">
    <location>
        <begin position="13"/>
        <end position="33"/>
    </location>
</feature>
<evidence type="ECO:0000313" key="8">
    <source>
        <dbReference type="EMBL" id="GFP20232.1"/>
    </source>
</evidence>
<dbReference type="PANTHER" id="PTHR30589">
    <property type="entry name" value="PROLIPOPROTEIN DIACYLGLYCERYL TRANSFERASE"/>
    <property type="match status" value="1"/>
</dbReference>
<dbReference type="NCBIfam" id="TIGR00544">
    <property type="entry name" value="lgt"/>
    <property type="match status" value="1"/>
</dbReference>
<dbReference type="UniPathway" id="UPA00664"/>
<dbReference type="Pfam" id="PF01790">
    <property type="entry name" value="LGT"/>
    <property type="match status" value="1"/>
</dbReference>
<dbReference type="RefSeq" id="WP_176237262.1">
    <property type="nucleotide sequence ID" value="NZ_BLRU01000312.1"/>
</dbReference>
<feature type="transmembrane region" description="Helical" evidence="7">
    <location>
        <begin position="187"/>
        <end position="206"/>
    </location>
</feature>
<accession>A0A6V8NIS1</accession>
<evidence type="ECO:0000256" key="1">
    <source>
        <dbReference type="ARBA" id="ARBA00007150"/>
    </source>
</evidence>
<dbReference type="GO" id="GO:0005886">
    <property type="term" value="C:plasma membrane"/>
    <property type="evidence" value="ECO:0007669"/>
    <property type="project" value="UniProtKB-SubCell"/>
</dbReference>